<gene>
    <name evidence="1" type="ORF">IAB44_13000</name>
</gene>
<accession>A0A9D1EVC7</accession>
<reference evidence="1" key="2">
    <citation type="journal article" date="2021" name="PeerJ">
        <title>Extensive microbial diversity within the chicken gut microbiome revealed by metagenomics and culture.</title>
        <authorList>
            <person name="Gilroy R."/>
            <person name="Ravi A."/>
            <person name="Getino M."/>
            <person name="Pursley I."/>
            <person name="Horton D.L."/>
            <person name="Alikhan N.F."/>
            <person name="Baker D."/>
            <person name="Gharbi K."/>
            <person name="Hall N."/>
            <person name="Watson M."/>
            <person name="Adriaenssens E.M."/>
            <person name="Foster-Nyarko E."/>
            <person name="Jarju S."/>
            <person name="Secka A."/>
            <person name="Antonio M."/>
            <person name="Oren A."/>
            <person name="Chaudhuri R.R."/>
            <person name="La Ragione R."/>
            <person name="Hildebrand F."/>
            <person name="Pallen M.J."/>
        </authorList>
    </citation>
    <scope>NUCLEOTIDE SEQUENCE</scope>
    <source>
        <strain evidence="1">CHK190-19873</strain>
    </source>
</reference>
<protein>
    <submittedName>
        <fullName evidence="1">Uncharacterized protein</fullName>
    </submittedName>
</protein>
<organism evidence="1 2">
    <name type="scientific">Candidatus Limivivens intestinipullorum</name>
    <dbReference type="NCBI Taxonomy" id="2840858"/>
    <lineage>
        <taxon>Bacteria</taxon>
        <taxon>Bacillati</taxon>
        <taxon>Bacillota</taxon>
        <taxon>Clostridia</taxon>
        <taxon>Lachnospirales</taxon>
        <taxon>Lachnospiraceae</taxon>
        <taxon>Lachnospiraceae incertae sedis</taxon>
        <taxon>Candidatus Limivivens</taxon>
    </lineage>
</organism>
<evidence type="ECO:0000313" key="1">
    <source>
        <dbReference type="EMBL" id="HIS32441.1"/>
    </source>
</evidence>
<dbReference type="EMBL" id="DVIQ01000081">
    <property type="protein sequence ID" value="HIS32441.1"/>
    <property type="molecule type" value="Genomic_DNA"/>
</dbReference>
<comment type="caution">
    <text evidence="1">The sequence shown here is derived from an EMBL/GenBank/DDBJ whole genome shotgun (WGS) entry which is preliminary data.</text>
</comment>
<dbReference type="Proteomes" id="UP000823935">
    <property type="component" value="Unassembled WGS sequence"/>
</dbReference>
<proteinExistence type="predicted"/>
<dbReference type="AlphaFoldDB" id="A0A9D1EVC7"/>
<name>A0A9D1EVC7_9FIRM</name>
<evidence type="ECO:0000313" key="2">
    <source>
        <dbReference type="Proteomes" id="UP000823935"/>
    </source>
</evidence>
<sequence length="145" mass="17023">MHILIISEVNLEDRDIKRIEKIFPDYFKRFALPEGAREESIRVYRACRSGKCDKDSFLPSFEEHGFTLDPLADPDDPGQYSLSTYEKPTHIKRYASLMSDMQVPYKIAVGVTNPRHGLTQRTRERKKIRSSHVDWWLYKDAAPYE</sequence>
<reference evidence="1" key="1">
    <citation type="submission" date="2020-10" db="EMBL/GenBank/DDBJ databases">
        <authorList>
            <person name="Gilroy R."/>
        </authorList>
    </citation>
    <scope>NUCLEOTIDE SEQUENCE</scope>
    <source>
        <strain evidence="1">CHK190-19873</strain>
    </source>
</reference>